<dbReference type="Gene3D" id="1.20.120.1760">
    <property type="match status" value="1"/>
</dbReference>
<feature type="region of interest" description="Disordered" evidence="1">
    <location>
        <begin position="26"/>
        <end position="53"/>
    </location>
</feature>
<reference evidence="3 4" key="1">
    <citation type="submission" date="2022-12" db="EMBL/GenBank/DDBJ databases">
        <title>Chromosome-level genome of Tegillarca granosa.</title>
        <authorList>
            <person name="Kim J."/>
        </authorList>
    </citation>
    <scope>NUCLEOTIDE SEQUENCE [LARGE SCALE GENOMIC DNA]</scope>
    <source>
        <strain evidence="3">Teg-2019</strain>
        <tissue evidence="3">Adductor muscle</tissue>
    </source>
</reference>
<gene>
    <name evidence="3" type="ORF">KUTeg_024673</name>
</gene>
<evidence type="ECO:0000256" key="1">
    <source>
        <dbReference type="SAM" id="MobiDB-lite"/>
    </source>
</evidence>
<feature type="transmembrane region" description="Helical" evidence="2">
    <location>
        <begin position="209"/>
        <end position="230"/>
    </location>
</feature>
<evidence type="ECO:0000313" key="3">
    <source>
        <dbReference type="EMBL" id="KAJ8298142.1"/>
    </source>
</evidence>
<keyword evidence="2" id="KW-0812">Transmembrane</keyword>
<feature type="transmembrane region" description="Helical" evidence="2">
    <location>
        <begin position="324"/>
        <end position="343"/>
    </location>
</feature>
<sequence>MIMLCAVFYCYCFQLKQLSVENRKNFPVNPKTEKGKNEGYHRKTKDPDSRTSELTSIREHYPICSAFYSIIFYCNGCMPLLQYTTDIKLKWLKRKENMNFRFFHPMSIKFLMNDHVSHYVNGPTNYWFNEITHFSEVFSFITPNVITVVHLCVGFTAAKFISSDCLQTRRIGVLLYEVRSWLDGFDGTVFRAQSGDRVYQSKRKTFGHVFDTFCDSISGTLLCIAIWLYLCKCPPMKKQDLLPFTDTVDNKYSTGSESLNAKVSNNRTFWRVFFYGVGIAAVSMAWDLSVYHYSSVLQVKMDDPHRTKLQTKAFHSNSTLFVIWMWRIFGGQAFLQMTLVAEWRNFKKKSGKLKNYFTSHAKKYAK</sequence>
<evidence type="ECO:0000313" key="4">
    <source>
        <dbReference type="Proteomes" id="UP001217089"/>
    </source>
</evidence>
<keyword evidence="4" id="KW-1185">Reference proteome</keyword>
<dbReference type="EMBL" id="JARBDR010000923">
    <property type="protein sequence ID" value="KAJ8298142.1"/>
    <property type="molecule type" value="Genomic_DNA"/>
</dbReference>
<organism evidence="3 4">
    <name type="scientific">Tegillarca granosa</name>
    <name type="common">Malaysian cockle</name>
    <name type="synonym">Anadara granosa</name>
    <dbReference type="NCBI Taxonomy" id="220873"/>
    <lineage>
        <taxon>Eukaryota</taxon>
        <taxon>Metazoa</taxon>
        <taxon>Spiralia</taxon>
        <taxon>Lophotrochozoa</taxon>
        <taxon>Mollusca</taxon>
        <taxon>Bivalvia</taxon>
        <taxon>Autobranchia</taxon>
        <taxon>Pteriomorphia</taxon>
        <taxon>Arcoida</taxon>
        <taxon>Arcoidea</taxon>
        <taxon>Arcidae</taxon>
        <taxon>Tegillarca</taxon>
    </lineage>
</organism>
<protein>
    <recommendedName>
        <fullName evidence="5">Ceramide phosphoethanolamine synthase</fullName>
    </recommendedName>
</protein>
<dbReference type="InterPro" id="IPR043130">
    <property type="entry name" value="CDP-OH_PTrfase_TM_dom"/>
</dbReference>
<accession>A0ABQ9E2P3</accession>
<feature type="compositionally biased region" description="Basic and acidic residues" evidence="1">
    <location>
        <begin position="31"/>
        <end position="53"/>
    </location>
</feature>
<dbReference type="Proteomes" id="UP001217089">
    <property type="component" value="Unassembled WGS sequence"/>
</dbReference>
<proteinExistence type="predicted"/>
<keyword evidence="2" id="KW-0472">Membrane</keyword>
<keyword evidence="2" id="KW-1133">Transmembrane helix</keyword>
<comment type="caution">
    <text evidence="3">The sequence shown here is derived from an EMBL/GenBank/DDBJ whole genome shotgun (WGS) entry which is preliminary data.</text>
</comment>
<feature type="transmembrane region" description="Helical" evidence="2">
    <location>
        <begin position="272"/>
        <end position="293"/>
    </location>
</feature>
<name>A0ABQ9E2P3_TEGGR</name>
<evidence type="ECO:0000256" key="2">
    <source>
        <dbReference type="SAM" id="Phobius"/>
    </source>
</evidence>
<evidence type="ECO:0008006" key="5">
    <source>
        <dbReference type="Google" id="ProtNLM"/>
    </source>
</evidence>